<dbReference type="Proteomes" id="UP001360560">
    <property type="component" value="Unassembled WGS sequence"/>
</dbReference>
<feature type="region of interest" description="Disordered" evidence="5">
    <location>
        <begin position="228"/>
        <end position="261"/>
    </location>
</feature>
<dbReference type="RefSeq" id="XP_064853784.1">
    <property type="nucleotide sequence ID" value="XM_064997712.1"/>
</dbReference>
<organism evidence="7 8">
    <name type="scientific">Saccharomycopsis crataegensis</name>
    <dbReference type="NCBI Taxonomy" id="43959"/>
    <lineage>
        <taxon>Eukaryota</taxon>
        <taxon>Fungi</taxon>
        <taxon>Dikarya</taxon>
        <taxon>Ascomycota</taxon>
        <taxon>Saccharomycotina</taxon>
        <taxon>Saccharomycetes</taxon>
        <taxon>Saccharomycopsidaceae</taxon>
        <taxon>Saccharomycopsis</taxon>
    </lineage>
</organism>
<feature type="compositionally biased region" description="Low complexity" evidence="5">
    <location>
        <begin position="75"/>
        <end position="84"/>
    </location>
</feature>
<evidence type="ECO:0000256" key="4">
    <source>
        <dbReference type="PROSITE-ProRule" id="PRU00339"/>
    </source>
</evidence>
<dbReference type="AlphaFoldDB" id="A0AAV5QPS9"/>
<dbReference type="SMART" id="SM00028">
    <property type="entry name" value="TPR"/>
    <property type="match status" value="3"/>
</dbReference>
<keyword evidence="2" id="KW-0677">Repeat</keyword>
<dbReference type="GO" id="GO:0006620">
    <property type="term" value="P:post-translational protein targeting to endoplasmic reticulum membrane"/>
    <property type="evidence" value="ECO:0007669"/>
    <property type="project" value="TreeGrafter"/>
</dbReference>
<dbReference type="Gene3D" id="1.25.40.10">
    <property type="entry name" value="Tetratricopeptide repeat domain"/>
    <property type="match status" value="1"/>
</dbReference>
<dbReference type="GO" id="GO:0060090">
    <property type="term" value="F:molecular adaptor activity"/>
    <property type="evidence" value="ECO:0007669"/>
    <property type="project" value="TreeGrafter"/>
</dbReference>
<feature type="repeat" description="TPR" evidence="4">
    <location>
        <begin position="174"/>
        <end position="207"/>
    </location>
</feature>
<dbReference type="Gene3D" id="1.20.5.420">
    <property type="entry name" value="Immunoglobulin FC, subunit C"/>
    <property type="match status" value="1"/>
</dbReference>
<dbReference type="Pfam" id="PF00515">
    <property type="entry name" value="TPR_1"/>
    <property type="match status" value="1"/>
</dbReference>
<dbReference type="Gene3D" id="1.10.260.100">
    <property type="match status" value="1"/>
</dbReference>
<dbReference type="GeneID" id="90074763"/>
<dbReference type="InterPro" id="IPR019734">
    <property type="entry name" value="TPR_rpt"/>
</dbReference>
<evidence type="ECO:0000256" key="2">
    <source>
        <dbReference type="ARBA" id="ARBA00022737"/>
    </source>
</evidence>
<evidence type="ECO:0000313" key="8">
    <source>
        <dbReference type="Proteomes" id="UP001360560"/>
    </source>
</evidence>
<feature type="compositionally biased region" description="Low complexity" evidence="5">
    <location>
        <begin position="319"/>
        <end position="328"/>
    </location>
</feature>
<evidence type="ECO:0000256" key="3">
    <source>
        <dbReference type="ARBA" id="ARBA00022803"/>
    </source>
</evidence>
<sequence>MSVSNKDLASLIIDFVQGAVNSKAVAEDYLESMDVVISCLSDAFEIDADEASGVVSSKFQGKNLQQLVQSALSSGASSSSSSSSSKEDSSVPVNISADETERKAKAEALKAEGNKVMAAQDFEAAIAKYTQAIEVLDTNAVYYSNRAAAYSSVGKHNLAIKDANKAIELDPQYARAYSRLGLANYALGDVKAALQAYEKGLEIEGDKPSPGMKKGFETAKKRVIEEEAAAAGSGSVDNASATRSQPSGGMPDLGGLASMLGGGAGGGMPDLGGLMSNPQVMQAAQQMMQNPDAMANLMNNPMLQQMASSFGLGGGAGARSGASEESGASGSGGQPSMDDLMNNPMLRNLADSFMNNRNSGNGGN</sequence>
<proteinExistence type="inferred from homology"/>
<keyword evidence="3 4" id="KW-0802">TPR repeat</keyword>
<reference evidence="7 8" key="1">
    <citation type="journal article" date="2023" name="Elife">
        <title>Identification of key yeast species and microbe-microbe interactions impacting larval growth of Drosophila in the wild.</title>
        <authorList>
            <person name="Mure A."/>
            <person name="Sugiura Y."/>
            <person name="Maeda R."/>
            <person name="Honda K."/>
            <person name="Sakurai N."/>
            <person name="Takahashi Y."/>
            <person name="Watada M."/>
            <person name="Katoh T."/>
            <person name="Gotoh A."/>
            <person name="Gotoh Y."/>
            <person name="Taniguchi I."/>
            <person name="Nakamura K."/>
            <person name="Hayashi T."/>
            <person name="Katayama T."/>
            <person name="Uemura T."/>
            <person name="Hattori Y."/>
        </authorList>
    </citation>
    <scope>NUCLEOTIDE SEQUENCE [LARGE SCALE GENOMIC DNA]</scope>
    <source>
        <strain evidence="7 8">SC-9</strain>
    </source>
</reference>
<dbReference type="FunFam" id="1.10.260.100:FF:000011">
    <property type="entry name" value="TPR Domain containing protein"/>
    <property type="match status" value="1"/>
</dbReference>
<feature type="compositionally biased region" description="Polar residues" evidence="5">
    <location>
        <begin position="353"/>
        <end position="364"/>
    </location>
</feature>
<comment type="similarity">
    <text evidence="1">Belongs to the SGT family.</text>
</comment>
<feature type="compositionally biased region" description="Polar residues" evidence="5">
    <location>
        <begin position="235"/>
        <end position="247"/>
    </location>
</feature>
<dbReference type="SUPFAM" id="SSF48452">
    <property type="entry name" value="TPR-like"/>
    <property type="match status" value="1"/>
</dbReference>
<name>A0AAV5QPS9_9ASCO</name>
<feature type="domain" description="SGTA homodimerisation" evidence="6">
    <location>
        <begin position="4"/>
        <end position="69"/>
    </location>
</feature>
<keyword evidence="8" id="KW-1185">Reference proteome</keyword>
<dbReference type="PANTHER" id="PTHR45831:SF2">
    <property type="entry name" value="LD24721P"/>
    <property type="match status" value="1"/>
</dbReference>
<dbReference type="PROSITE" id="PS50005">
    <property type="entry name" value="TPR"/>
    <property type="match status" value="2"/>
</dbReference>
<dbReference type="PANTHER" id="PTHR45831">
    <property type="entry name" value="LD24721P"/>
    <property type="match status" value="1"/>
</dbReference>
<accession>A0AAV5QPS9</accession>
<evidence type="ECO:0000259" key="6">
    <source>
        <dbReference type="Pfam" id="PF16546"/>
    </source>
</evidence>
<feature type="region of interest" description="Disordered" evidence="5">
    <location>
        <begin position="308"/>
        <end position="364"/>
    </location>
</feature>
<dbReference type="GO" id="GO:0072380">
    <property type="term" value="C:TRC complex"/>
    <property type="evidence" value="ECO:0007669"/>
    <property type="project" value="TreeGrafter"/>
</dbReference>
<feature type="region of interest" description="Disordered" evidence="5">
    <location>
        <begin position="75"/>
        <end position="97"/>
    </location>
</feature>
<gene>
    <name evidence="7" type="ORF">DASC09_041130</name>
</gene>
<dbReference type="InterPro" id="IPR047150">
    <property type="entry name" value="SGT"/>
</dbReference>
<comment type="caution">
    <text evidence="7">The sequence shown here is derived from an EMBL/GenBank/DDBJ whole genome shotgun (WGS) entry which is preliminary data.</text>
</comment>
<dbReference type="InterPro" id="IPR032374">
    <property type="entry name" value="SGTA_dimer"/>
</dbReference>
<evidence type="ECO:0000313" key="7">
    <source>
        <dbReference type="EMBL" id="GMM36788.1"/>
    </source>
</evidence>
<dbReference type="EMBL" id="BTFZ01000011">
    <property type="protein sequence ID" value="GMM36788.1"/>
    <property type="molecule type" value="Genomic_DNA"/>
</dbReference>
<dbReference type="InterPro" id="IPR011990">
    <property type="entry name" value="TPR-like_helical_dom_sf"/>
</dbReference>
<dbReference type="Pfam" id="PF16546">
    <property type="entry name" value="SGTA_dimer"/>
    <property type="match status" value="1"/>
</dbReference>
<dbReference type="Pfam" id="PF13181">
    <property type="entry name" value="TPR_8"/>
    <property type="match status" value="1"/>
</dbReference>
<dbReference type="GO" id="GO:0016020">
    <property type="term" value="C:membrane"/>
    <property type="evidence" value="ECO:0007669"/>
    <property type="project" value="TreeGrafter"/>
</dbReference>
<evidence type="ECO:0000256" key="1">
    <source>
        <dbReference type="ARBA" id="ARBA00008175"/>
    </source>
</evidence>
<protein>
    <submittedName>
        <fullName evidence="7">Sgt2 protein</fullName>
    </submittedName>
</protein>
<dbReference type="FunFam" id="1.25.40.10:FF:000207">
    <property type="entry name" value="Small glutamine-rich tetratricopeptide repeat-containing protein"/>
    <property type="match status" value="1"/>
</dbReference>
<evidence type="ECO:0000256" key="5">
    <source>
        <dbReference type="SAM" id="MobiDB-lite"/>
    </source>
</evidence>
<feature type="repeat" description="TPR" evidence="4">
    <location>
        <begin position="140"/>
        <end position="173"/>
    </location>
</feature>